<dbReference type="GO" id="GO:0015035">
    <property type="term" value="F:protein-disulfide reductase activity"/>
    <property type="evidence" value="ECO:0007669"/>
    <property type="project" value="UniProtKB-UniRule"/>
</dbReference>
<dbReference type="Pfam" id="PF00085">
    <property type="entry name" value="Thioredoxin"/>
    <property type="match status" value="1"/>
</dbReference>
<evidence type="ECO:0000256" key="3">
    <source>
        <dbReference type="ARBA" id="ARBA00022723"/>
    </source>
</evidence>
<evidence type="ECO:0000259" key="8">
    <source>
        <dbReference type="PROSITE" id="PS51352"/>
    </source>
</evidence>
<dbReference type="Gene3D" id="2.30.30.380">
    <property type="entry name" value="Zn-finger domain of Sec23/24"/>
    <property type="match status" value="1"/>
</dbReference>
<dbReference type="Gene3D" id="3.40.30.10">
    <property type="entry name" value="Glutaredoxin"/>
    <property type="match status" value="1"/>
</dbReference>
<gene>
    <name evidence="9" type="ORF">CUC44_16460</name>
</gene>
<protein>
    <recommendedName>
        <fullName evidence="7">Thioredoxin</fullName>
    </recommendedName>
</protein>
<dbReference type="FunFam" id="3.40.30.10:FF:000001">
    <property type="entry name" value="Thioredoxin"/>
    <property type="match status" value="1"/>
</dbReference>
<dbReference type="InterPro" id="IPR049299">
    <property type="entry name" value="Thio2_N"/>
</dbReference>
<accession>A0A2M8H6F1</accession>
<evidence type="ECO:0000256" key="4">
    <source>
        <dbReference type="ARBA" id="ARBA00022982"/>
    </source>
</evidence>
<dbReference type="NCBIfam" id="TIGR01068">
    <property type="entry name" value="thioredoxin"/>
    <property type="match status" value="1"/>
</dbReference>
<organism evidence="9 10">
    <name type="scientific">Aeromonas lusitana</name>
    <dbReference type="NCBI Taxonomy" id="931529"/>
    <lineage>
        <taxon>Bacteria</taxon>
        <taxon>Pseudomonadati</taxon>
        <taxon>Pseudomonadota</taxon>
        <taxon>Gammaproteobacteria</taxon>
        <taxon>Aeromonadales</taxon>
        <taxon>Aeromonadaceae</taxon>
        <taxon>Aeromonas</taxon>
    </lineage>
</organism>
<keyword evidence="5" id="KW-1015">Disulfide bond</keyword>
<dbReference type="OrthoDB" id="9790390at2"/>
<dbReference type="NCBIfam" id="NF008229">
    <property type="entry name" value="PRK10996.1"/>
    <property type="match status" value="1"/>
</dbReference>
<dbReference type="SUPFAM" id="SSF52833">
    <property type="entry name" value="Thioredoxin-like"/>
    <property type="match status" value="1"/>
</dbReference>
<keyword evidence="3" id="KW-0479">Metal-binding</keyword>
<dbReference type="PROSITE" id="PS00194">
    <property type="entry name" value="THIOREDOXIN_1"/>
    <property type="match status" value="1"/>
</dbReference>
<dbReference type="GO" id="GO:0005829">
    <property type="term" value="C:cytosol"/>
    <property type="evidence" value="ECO:0007669"/>
    <property type="project" value="TreeGrafter"/>
</dbReference>
<evidence type="ECO:0000313" key="9">
    <source>
        <dbReference type="EMBL" id="PJC92112.1"/>
    </source>
</evidence>
<dbReference type="PANTHER" id="PTHR45663">
    <property type="entry name" value="GEO12009P1"/>
    <property type="match status" value="1"/>
</dbReference>
<dbReference type="Proteomes" id="UP000232060">
    <property type="component" value="Unassembled WGS sequence"/>
</dbReference>
<evidence type="ECO:0000256" key="2">
    <source>
        <dbReference type="ARBA" id="ARBA00022448"/>
    </source>
</evidence>
<dbReference type="CDD" id="cd02947">
    <property type="entry name" value="TRX_family"/>
    <property type="match status" value="1"/>
</dbReference>
<dbReference type="PROSITE" id="PS51352">
    <property type="entry name" value="THIOREDOXIN_2"/>
    <property type="match status" value="1"/>
</dbReference>
<dbReference type="InterPro" id="IPR036249">
    <property type="entry name" value="Thioredoxin-like_sf"/>
</dbReference>
<proteinExistence type="inferred from homology"/>
<dbReference type="PRINTS" id="PR00421">
    <property type="entry name" value="THIOREDOXIN"/>
</dbReference>
<dbReference type="InterPro" id="IPR005746">
    <property type="entry name" value="Thioredoxin"/>
</dbReference>
<dbReference type="PANTHER" id="PTHR45663:SF40">
    <property type="entry name" value="THIOREDOXIN 2"/>
    <property type="match status" value="1"/>
</dbReference>
<sequence>MSLITTYCSHCFTRNRLPDEKLDSNAKCGRCHAALTGMSPVAGRSAQFDTLINSDVPVVVDFWASWCGPCLQFAPVFQEMARELEPRIRFVKLDTEQEAAIASRYAIRSIPTLMVFRQGKVVAQRSGSLPKSPFKEWLLSVSAEVK</sequence>
<dbReference type="GO" id="GO:0046872">
    <property type="term" value="F:metal ion binding"/>
    <property type="evidence" value="ECO:0007669"/>
    <property type="project" value="UniProtKB-KW"/>
</dbReference>
<evidence type="ECO:0000313" key="10">
    <source>
        <dbReference type="Proteomes" id="UP000232060"/>
    </source>
</evidence>
<evidence type="ECO:0000256" key="5">
    <source>
        <dbReference type="ARBA" id="ARBA00023157"/>
    </source>
</evidence>
<comment type="similarity">
    <text evidence="1">Belongs to the thioredoxin family.</text>
</comment>
<dbReference type="EMBL" id="PGCP01000031">
    <property type="protein sequence ID" value="PJC92112.1"/>
    <property type="molecule type" value="Genomic_DNA"/>
</dbReference>
<comment type="caution">
    <text evidence="9">The sequence shown here is derived from an EMBL/GenBank/DDBJ whole genome shotgun (WGS) entry which is preliminary data.</text>
</comment>
<keyword evidence="4" id="KW-0249">Electron transport</keyword>
<reference evidence="9 10" key="1">
    <citation type="submission" date="2017-11" db="EMBL/GenBank/DDBJ databases">
        <title>Draft genome sequence of environmental isolate Aeromonas lusitania sp. nov. MDC 2473.</title>
        <authorList>
            <person name="Colston S.M."/>
            <person name="Navarro A."/>
            <person name="Martinez-Murcia A.J."/>
            <person name="Graf J."/>
        </authorList>
    </citation>
    <scope>NUCLEOTIDE SEQUENCE [LARGE SCALE GENOMIC DNA]</scope>
    <source>
        <strain evidence="9 10">MDC 2473</strain>
    </source>
</reference>
<feature type="domain" description="Thioredoxin" evidence="8">
    <location>
        <begin position="26"/>
        <end position="143"/>
    </location>
</feature>
<evidence type="ECO:0000256" key="6">
    <source>
        <dbReference type="ARBA" id="ARBA00023284"/>
    </source>
</evidence>
<dbReference type="InterPro" id="IPR017937">
    <property type="entry name" value="Thioredoxin_CS"/>
</dbReference>
<name>A0A2M8H6F1_9GAMM</name>
<dbReference type="InterPro" id="IPR013766">
    <property type="entry name" value="Thioredoxin_domain"/>
</dbReference>
<keyword evidence="6" id="KW-0676">Redox-active center</keyword>
<dbReference type="AlphaFoldDB" id="A0A2M8H6F1"/>
<dbReference type="Pfam" id="PF21352">
    <property type="entry name" value="Zn_ribbon_Thio2"/>
    <property type="match status" value="1"/>
</dbReference>
<evidence type="ECO:0000256" key="7">
    <source>
        <dbReference type="NCBIfam" id="TIGR01068"/>
    </source>
</evidence>
<dbReference type="RefSeq" id="WP_100860952.1">
    <property type="nucleotide sequence ID" value="NZ_PGCP01000031.1"/>
</dbReference>
<evidence type="ECO:0000256" key="1">
    <source>
        <dbReference type="ARBA" id="ARBA00008987"/>
    </source>
</evidence>
<keyword evidence="2" id="KW-0813">Transport</keyword>
<keyword evidence="10" id="KW-1185">Reference proteome</keyword>